<evidence type="ECO:0000256" key="9">
    <source>
        <dbReference type="ARBA" id="ARBA00023002"/>
    </source>
</evidence>
<dbReference type="InterPro" id="IPR002401">
    <property type="entry name" value="Cyt_P450_E_grp-I"/>
</dbReference>
<dbReference type="GO" id="GO:0005506">
    <property type="term" value="F:iron ion binding"/>
    <property type="evidence" value="ECO:0007669"/>
    <property type="project" value="InterPro"/>
</dbReference>
<comment type="cofactor">
    <cofactor evidence="1 13">
        <name>heme</name>
        <dbReference type="ChEBI" id="CHEBI:30413"/>
    </cofactor>
</comment>
<dbReference type="EMBL" id="NHYD01003433">
    <property type="protein sequence ID" value="PPQ77801.1"/>
    <property type="molecule type" value="Genomic_DNA"/>
</dbReference>
<dbReference type="PROSITE" id="PS00086">
    <property type="entry name" value="CYTOCHROME_P450"/>
    <property type="match status" value="1"/>
</dbReference>
<dbReference type="GO" id="GO:0016020">
    <property type="term" value="C:membrane"/>
    <property type="evidence" value="ECO:0007669"/>
    <property type="project" value="UniProtKB-SubCell"/>
</dbReference>
<dbReference type="Pfam" id="PF00067">
    <property type="entry name" value="p450"/>
    <property type="match status" value="1"/>
</dbReference>
<dbReference type="STRING" id="93625.A0A409WH43"/>
<keyword evidence="12" id="KW-0472">Membrane</keyword>
<evidence type="ECO:0000256" key="11">
    <source>
        <dbReference type="ARBA" id="ARBA00023033"/>
    </source>
</evidence>
<evidence type="ECO:0000256" key="4">
    <source>
        <dbReference type="ARBA" id="ARBA00010617"/>
    </source>
</evidence>
<evidence type="ECO:0000256" key="7">
    <source>
        <dbReference type="ARBA" id="ARBA00022723"/>
    </source>
</evidence>
<dbReference type="AlphaFoldDB" id="A0A409WH43"/>
<protein>
    <recommendedName>
        <fullName evidence="17">Cytochrome P450</fullName>
    </recommendedName>
</protein>
<name>A0A409WH43_PSICY</name>
<accession>A0A409WH43</accession>
<gene>
    <name evidence="15" type="ORF">CVT25_015295</name>
</gene>
<keyword evidence="8" id="KW-1133">Transmembrane helix</keyword>
<evidence type="ECO:0000256" key="14">
    <source>
        <dbReference type="RuleBase" id="RU000461"/>
    </source>
</evidence>
<evidence type="ECO:0000313" key="15">
    <source>
        <dbReference type="EMBL" id="PPQ77801.1"/>
    </source>
</evidence>
<evidence type="ECO:0000256" key="8">
    <source>
        <dbReference type="ARBA" id="ARBA00022989"/>
    </source>
</evidence>
<dbReference type="InterPro" id="IPR001128">
    <property type="entry name" value="Cyt_P450"/>
</dbReference>
<dbReference type="GO" id="GO:0004497">
    <property type="term" value="F:monooxygenase activity"/>
    <property type="evidence" value="ECO:0007669"/>
    <property type="project" value="UniProtKB-KW"/>
</dbReference>
<dbReference type="PRINTS" id="PR00385">
    <property type="entry name" value="P450"/>
</dbReference>
<comment type="subcellular location">
    <subcellularLocation>
        <location evidence="2">Membrane</location>
    </subcellularLocation>
</comment>
<evidence type="ECO:0008006" key="17">
    <source>
        <dbReference type="Google" id="ProtNLM"/>
    </source>
</evidence>
<evidence type="ECO:0000313" key="16">
    <source>
        <dbReference type="Proteomes" id="UP000283269"/>
    </source>
</evidence>
<keyword evidence="5 13" id="KW-0349">Heme</keyword>
<evidence type="ECO:0000256" key="2">
    <source>
        <dbReference type="ARBA" id="ARBA00004370"/>
    </source>
</evidence>
<evidence type="ECO:0000256" key="10">
    <source>
        <dbReference type="ARBA" id="ARBA00023004"/>
    </source>
</evidence>
<dbReference type="CDD" id="cd00302">
    <property type="entry name" value="cytochrome_P450"/>
    <property type="match status" value="1"/>
</dbReference>
<organism evidence="15 16">
    <name type="scientific">Psilocybe cyanescens</name>
    <dbReference type="NCBI Taxonomy" id="93625"/>
    <lineage>
        <taxon>Eukaryota</taxon>
        <taxon>Fungi</taxon>
        <taxon>Dikarya</taxon>
        <taxon>Basidiomycota</taxon>
        <taxon>Agaricomycotina</taxon>
        <taxon>Agaricomycetes</taxon>
        <taxon>Agaricomycetidae</taxon>
        <taxon>Agaricales</taxon>
        <taxon>Agaricineae</taxon>
        <taxon>Strophariaceae</taxon>
        <taxon>Psilocybe</taxon>
    </lineage>
</organism>
<comment type="caution">
    <text evidence="15">The sequence shown here is derived from an EMBL/GenBank/DDBJ whole genome shotgun (WGS) entry which is preliminary data.</text>
</comment>
<feature type="binding site" description="axial binding residue" evidence="13">
    <location>
        <position position="418"/>
    </location>
    <ligand>
        <name>heme</name>
        <dbReference type="ChEBI" id="CHEBI:30413"/>
    </ligand>
    <ligandPart>
        <name>Fe</name>
        <dbReference type="ChEBI" id="CHEBI:18248"/>
    </ligandPart>
</feature>
<comment type="pathway">
    <text evidence="3">Secondary metabolite biosynthesis; terpenoid biosynthesis.</text>
</comment>
<dbReference type="PRINTS" id="PR00463">
    <property type="entry name" value="EP450I"/>
</dbReference>
<dbReference type="OrthoDB" id="1470350at2759"/>
<dbReference type="PANTHER" id="PTHR24305:SF166">
    <property type="entry name" value="CYTOCHROME P450 12A4, MITOCHONDRIAL-RELATED"/>
    <property type="match status" value="1"/>
</dbReference>
<proteinExistence type="inferred from homology"/>
<dbReference type="PANTHER" id="PTHR24305">
    <property type="entry name" value="CYTOCHROME P450"/>
    <property type="match status" value="1"/>
</dbReference>
<keyword evidence="7 13" id="KW-0479">Metal-binding</keyword>
<evidence type="ECO:0000256" key="5">
    <source>
        <dbReference type="ARBA" id="ARBA00022617"/>
    </source>
</evidence>
<keyword evidence="10 13" id="KW-0408">Iron</keyword>
<keyword evidence="9 14" id="KW-0560">Oxidoreductase</keyword>
<dbReference type="InterPro" id="IPR050121">
    <property type="entry name" value="Cytochrome_P450_monoxygenase"/>
</dbReference>
<evidence type="ECO:0000256" key="12">
    <source>
        <dbReference type="ARBA" id="ARBA00023136"/>
    </source>
</evidence>
<sequence length="476" mass="54918">MSSRNFEARTKMLETIMYLLMLLLILFLKKIFLVPSKFSHLPRAPVLPLLWSYLSAEAEDLRIKRIILPFANDHGHPIVLVWAFGMWIVHVLDFKVGEEVLRDRDWVRQLPPQDLLIWRLVGKFNLVFSIGEPWRKQSRAITAAFKGPPPIEVFVRNTNQLLGVLGEGGIFQWDDLSQRITLDILGDALMDHEFHAINETNSALLQNYRTINQAITAPPYVFLPFLDKYFPRKHAIKGVEELRSTFANIIRRKQEKRGQDLISRMLDTPELSFVEVLDNLSVLFVAGHETTAGGISSVVYYLAKFPQYQEQARQEVLSILQDSEAPDHQALTEMVFLWACIQEAFRMNNPSNFTLPREVDKEKTLGGYVVPSGTMMCFSMSSVHHRESTWTDHNVYKPHRFLEPGSSLVSFGLGPRQCPAQHFAMWEVRTIIAMLVANYRWNLPLDSVHQDQIRNGFSFSTNLNIPRDLYMQFCRL</sequence>
<reference evidence="15 16" key="1">
    <citation type="journal article" date="2018" name="Evol. Lett.">
        <title>Horizontal gene cluster transfer increased hallucinogenic mushroom diversity.</title>
        <authorList>
            <person name="Reynolds H.T."/>
            <person name="Vijayakumar V."/>
            <person name="Gluck-Thaler E."/>
            <person name="Korotkin H.B."/>
            <person name="Matheny P.B."/>
            <person name="Slot J.C."/>
        </authorList>
    </citation>
    <scope>NUCLEOTIDE SEQUENCE [LARGE SCALE GENOMIC DNA]</scope>
    <source>
        <strain evidence="15 16">2631</strain>
    </source>
</reference>
<dbReference type="InterPro" id="IPR036396">
    <property type="entry name" value="Cyt_P450_sf"/>
</dbReference>
<dbReference type="Gene3D" id="1.10.630.10">
    <property type="entry name" value="Cytochrome P450"/>
    <property type="match status" value="1"/>
</dbReference>
<dbReference type="SUPFAM" id="SSF48264">
    <property type="entry name" value="Cytochrome P450"/>
    <property type="match status" value="1"/>
</dbReference>
<dbReference type="InParanoid" id="A0A409WH43"/>
<dbReference type="Proteomes" id="UP000283269">
    <property type="component" value="Unassembled WGS sequence"/>
</dbReference>
<keyword evidence="16" id="KW-1185">Reference proteome</keyword>
<dbReference type="GO" id="GO:0020037">
    <property type="term" value="F:heme binding"/>
    <property type="evidence" value="ECO:0007669"/>
    <property type="project" value="InterPro"/>
</dbReference>
<evidence type="ECO:0000256" key="13">
    <source>
        <dbReference type="PIRSR" id="PIRSR602401-1"/>
    </source>
</evidence>
<evidence type="ECO:0000256" key="6">
    <source>
        <dbReference type="ARBA" id="ARBA00022692"/>
    </source>
</evidence>
<evidence type="ECO:0000256" key="3">
    <source>
        <dbReference type="ARBA" id="ARBA00004721"/>
    </source>
</evidence>
<dbReference type="GO" id="GO:0016705">
    <property type="term" value="F:oxidoreductase activity, acting on paired donors, with incorporation or reduction of molecular oxygen"/>
    <property type="evidence" value="ECO:0007669"/>
    <property type="project" value="InterPro"/>
</dbReference>
<keyword evidence="11 14" id="KW-0503">Monooxygenase</keyword>
<keyword evidence="6" id="KW-0812">Transmembrane</keyword>
<dbReference type="InterPro" id="IPR017972">
    <property type="entry name" value="Cyt_P450_CS"/>
</dbReference>
<evidence type="ECO:0000256" key="1">
    <source>
        <dbReference type="ARBA" id="ARBA00001971"/>
    </source>
</evidence>
<comment type="similarity">
    <text evidence="4 14">Belongs to the cytochrome P450 family.</text>
</comment>